<keyword evidence="1" id="KW-0812">Transmembrane</keyword>
<dbReference type="RefSeq" id="WP_055208801.1">
    <property type="nucleotide sequence ID" value="NZ_CZBO01000008.1"/>
</dbReference>
<evidence type="ECO:0000313" key="2">
    <source>
        <dbReference type="EMBL" id="CUQ30690.1"/>
    </source>
</evidence>
<evidence type="ECO:0000256" key="1">
    <source>
        <dbReference type="SAM" id="Phobius"/>
    </source>
</evidence>
<keyword evidence="1" id="KW-0472">Membrane</keyword>
<reference evidence="2 3" key="1">
    <citation type="submission" date="2015-09" db="EMBL/GenBank/DDBJ databases">
        <authorList>
            <consortium name="Pathogen Informatics"/>
        </authorList>
    </citation>
    <scope>NUCLEOTIDE SEQUENCE [LARGE SCALE GENOMIC DNA]</scope>
    <source>
        <strain evidence="2 3">2789STDY5834956</strain>
    </source>
</reference>
<name>A0A174VFC0_9CLOT</name>
<protein>
    <submittedName>
        <fullName evidence="2">Uncharacterized protein</fullName>
    </submittedName>
</protein>
<dbReference type="Proteomes" id="UP000095563">
    <property type="component" value="Unassembled WGS sequence"/>
</dbReference>
<dbReference type="EMBL" id="CZBO01000008">
    <property type="protein sequence ID" value="CUQ30690.1"/>
    <property type="molecule type" value="Genomic_DNA"/>
</dbReference>
<keyword evidence="1" id="KW-1133">Transmembrane helix</keyword>
<organism evidence="2 3">
    <name type="scientific">Clostridium baratii</name>
    <dbReference type="NCBI Taxonomy" id="1561"/>
    <lineage>
        <taxon>Bacteria</taxon>
        <taxon>Bacillati</taxon>
        <taxon>Bacillota</taxon>
        <taxon>Clostridia</taxon>
        <taxon>Eubacteriales</taxon>
        <taxon>Clostridiaceae</taxon>
        <taxon>Clostridium</taxon>
    </lineage>
</organism>
<dbReference type="AlphaFoldDB" id="A0A174VFC0"/>
<sequence length="133" mass="15009">MKKKRGFVGKILIPLVAILAAFMLIVIYENTTKELMGKQKADTLARQYILKMETDGYLMQNEKDNLMKELQKVGLINISLNGTTENQVSYGHKIKLEINADLKSESFSIEGLGVNKHQKLKPIHIEETSTSKS</sequence>
<accession>A0A174VFC0</accession>
<gene>
    <name evidence="2" type="ORF">ERS852568_02768</name>
</gene>
<evidence type="ECO:0000313" key="3">
    <source>
        <dbReference type="Proteomes" id="UP000095563"/>
    </source>
</evidence>
<proteinExistence type="predicted"/>
<feature type="transmembrane region" description="Helical" evidence="1">
    <location>
        <begin position="7"/>
        <end position="28"/>
    </location>
</feature>